<keyword evidence="2" id="KW-1185">Reference proteome</keyword>
<sequence>MPAFCFGLAFSVTENKNSSIIVIALRFFIYRLHILKMNLHIYNIVETVKTIKSAKYKQLI</sequence>
<protein>
    <submittedName>
        <fullName evidence="1">Uncharacterized protein</fullName>
    </submittedName>
</protein>
<dbReference type="Proteomes" id="UP001156601">
    <property type="component" value="Unassembled WGS sequence"/>
</dbReference>
<accession>A0AA37WJ96</accession>
<comment type="caution">
    <text evidence="1">The sequence shown here is derived from an EMBL/GenBank/DDBJ whole genome shotgun (WGS) entry which is preliminary data.</text>
</comment>
<gene>
    <name evidence="1" type="ORF">GCM10007852_27150</name>
</gene>
<dbReference type="EMBL" id="BSOT01000006">
    <property type="protein sequence ID" value="GLR71807.1"/>
    <property type="molecule type" value="Genomic_DNA"/>
</dbReference>
<proteinExistence type="predicted"/>
<organism evidence="1 2">
    <name type="scientific">Agaribacter marinus</name>
    <dbReference type="NCBI Taxonomy" id="1431249"/>
    <lineage>
        <taxon>Bacteria</taxon>
        <taxon>Pseudomonadati</taxon>
        <taxon>Pseudomonadota</taxon>
        <taxon>Gammaproteobacteria</taxon>
        <taxon>Alteromonadales</taxon>
        <taxon>Alteromonadaceae</taxon>
        <taxon>Agaribacter</taxon>
    </lineage>
</organism>
<evidence type="ECO:0000313" key="1">
    <source>
        <dbReference type="EMBL" id="GLR71807.1"/>
    </source>
</evidence>
<evidence type="ECO:0000313" key="2">
    <source>
        <dbReference type="Proteomes" id="UP001156601"/>
    </source>
</evidence>
<reference evidence="1" key="1">
    <citation type="journal article" date="2014" name="Int. J. Syst. Evol. Microbiol.">
        <title>Complete genome sequence of Corynebacterium casei LMG S-19264T (=DSM 44701T), isolated from a smear-ripened cheese.</title>
        <authorList>
            <consortium name="US DOE Joint Genome Institute (JGI-PGF)"/>
            <person name="Walter F."/>
            <person name="Albersmeier A."/>
            <person name="Kalinowski J."/>
            <person name="Ruckert C."/>
        </authorList>
    </citation>
    <scope>NUCLEOTIDE SEQUENCE</scope>
    <source>
        <strain evidence="1">NBRC 110023</strain>
    </source>
</reference>
<name>A0AA37WJ96_9ALTE</name>
<reference evidence="1" key="2">
    <citation type="submission" date="2023-01" db="EMBL/GenBank/DDBJ databases">
        <title>Draft genome sequence of Agaribacter marinus strain NBRC 110023.</title>
        <authorList>
            <person name="Sun Q."/>
            <person name="Mori K."/>
        </authorList>
    </citation>
    <scope>NUCLEOTIDE SEQUENCE</scope>
    <source>
        <strain evidence="1">NBRC 110023</strain>
    </source>
</reference>
<dbReference type="AlphaFoldDB" id="A0AA37WJ96"/>